<keyword evidence="3" id="KW-0804">Transcription</keyword>
<dbReference type="Gene3D" id="1.10.10.60">
    <property type="entry name" value="Homeodomain-like"/>
    <property type="match status" value="2"/>
</dbReference>
<protein>
    <submittedName>
        <fullName evidence="5">Helix-turn-helix domain-containing protein</fullName>
    </submittedName>
</protein>
<evidence type="ECO:0000256" key="1">
    <source>
        <dbReference type="ARBA" id="ARBA00023015"/>
    </source>
</evidence>
<feature type="domain" description="HTH araC/xylS-type" evidence="4">
    <location>
        <begin position="304"/>
        <end position="403"/>
    </location>
</feature>
<dbReference type="PANTHER" id="PTHR43280:SF2">
    <property type="entry name" value="HTH-TYPE TRANSCRIPTIONAL REGULATOR EXSA"/>
    <property type="match status" value="1"/>
</dbReference>
<dbReference type="PROSITE" id="PS01124">
    <property type="entry name" value="HTH_ARAC_FAMILY_2"/>
    <property type="match status" value="1"/>
</dbReference>
<organism evidence="5 6">
    <name type="scientific">Cohnella suwonensis</name>
    <dbReference type="NCBI Taxonomy" id="696072"/>
    <lineage>
        <taxon>Bacteria</taxon>
        <taxon>Bacillati</taxon>
        <taxon>Bacillota</taxon>
        <taxon>Bacilli</taxon>
        <taxon>Bacillales</taxon>
        <taxon>Paenibacillaceae</taxon>
        <taxon>Cohnella</taxon>
    </lineage>
</organism>
<comment type="caution">
    <text evidence="5">The sequence shown here is derived from an EMBL/GenBank/DDBJ whole genome shotgun (WGS) entry which is preliminary data.</text>
</comment>
<evidence type="ECO:0000256" key="2">
    <source>
        <dbReference type="ARBA" id="ARBA00023125"/>
    </source>
</evidence>
<name>A0ABW0LZJ5_9BACL</name>
<dbReference type="Pfam" id="PF17853">
    <property type="entry name" value="GGDEF_2"/>
    <property type="match status" value="1"/>
</dbReference>
<accession>A0ABW0LZJ5</accession>
<reference evidence="6" key="1">
    <citation type="journal article" date="2019" name="Int. J. Syst. Evol. Microbiol.">
        <title>The Global Catalogue of Microorganisms (GCM) 10K type strain sequencing project: providing services to taxonomists for standard genome sequencing and annotation.</title>
        <authorList>
            <consortium name="The Broad Institute Genomics Platform"/>
            <consortium name="The Broad Institute Genome Sequencing Center for Infectious Disease"/>
            <person name="Wu L."/>
            <person name="Ma J."/>
        </authorList>
    </citation>
    <scope>NUCLEOTIDE SEQUENCE [LARGE SCALE GENOMIC DNA]</scope>
    <source>
        <strain evidence="6">CCUG 57113</strain>
    </source>
</reference>
<dbReference type="PANTHER" id="PTHR43280">
    <property type="entry name" value="ARAC-FAMILY TRANSCRIPTIONAL REGULATOR"/>
    <property type="match status" value="1"/>
</dbReference>
<dbReference type="InterPro" id="IPR009057">
    <property type="entry name" value="Homeodomain-like_sf"/>
</dbReference>
<dbReference type="SUPFAM" id="SSF46689">
    <property type="entry name" value="Homeodomain-like"/>
    <property type="match status" value="2"/>
</dbReference>
<evidence type="ECO:0000313" key="6">
    <source>
        <dbReference type="Proteomes" id="UP001596105"/>
    </source>
</evidence>
<keyword evidence="2" id="KW-0238">DNA-binding</keyword>
<gene>
    <name evidence="5" type="ORF">ACFPPD_18725</name>
</gene>
<sequence length="406" mass="46696">MESWNALPAIVAEAAKQYALYQLLRDELPTFDSAENVFSFFGIGFSHSTYVTAILRFDDFRRLGRNCEANELQVLKYELLKLSQDSLRKEFVCEGTVTGEDHVTIIFNAMGFCQPTLMLLKQRFNDIADEFGKLYRNTISVGIGDTAEDIHGVRRSYEEAIAASEYRALYGRQSVIAYSDIAESEQSTPVYPYETEALLLHAIRHGNSDQAELQLDLFFESILHGAVREMHLFFMQLGGSISRVLPLNLEAAEGKHRFELGRLNRDLLESQSLEEKKQWFTDWLRSQMAIKDLEDHQKKEAIVAAAIEHIEANYSRFDLTVETVAEHIAFSSSYLRRLFKDVHGVSPAEYIFNLRLERAKSFLRDTDDTAKAIAEKVGYSNTKYFYNAFKKYVGLTTFEYREQYRS</sequence>
<dbReference type="RefSeq" id="WP_209749218.1">
    <property type="nucleotide sequence ID" value="NZ_JBHSMH010000072.1"/>
</dbReference>
<dbReference type="Pfam" id="PF12833">
    <property type="entry name" value="HTH_18"/>
    <property type="match status" value="1"/>
</dbReference>
<keyword evidence="6" id="KW-1185">Reference proteome</keyword>
<dbReference type="InterPro" id="IPR041522">
    <property type="entry name" value="CdaR_GGDEF"/>
</dbReference>
<evidence type="ECO:0000256" key="3">
    <source>
        <dbReference type="ARBA" id="ARBA00023163"/>
    </source>
</evidence>
<dbReference type="Proteomes" id="UP001596105">
    <property type="component" value="Unassembled WGS sequence"/>
</dbReference>
<evidence type="ECO:0000259" key="4">
    <source>
        <dbReference type="PROSITE" id="PS01124"/>
    </source>
</evidence>
<dbReference type="SMART" id="SM00342">
    <property type="entry name" value="HTH_ARAC"/>
    <property type="match status" value="1"/>
</dbReference>
<dbReference type="InterPro" id="IPR018060">
    <property type="entry name" value="HTH_AraC"/>
</dbReference>
<dbReference type="EMBL" id="JBHSMH010000072">
    <property type="protein sequence ID" value="MFC5470726.1"/>
    <property type="molecule type" value="Genomic_DNA"/>
</dbReference>
<proteinExistence type="predicted"/>
<evidence type="ECO:0000313" key="5">
    <source>
        <dbReference type="EMBL" id="MFC5470726.1"/>
    </source>
</evidence>
<keyword evidence="1" id="KW-0805">Transcription regulation</keyword>